<evidence type="ECO:0000313" key="3">
    <source>
        <dbReference type="Proteomes" id="UP000193240"/>
    </source>
</evidence>
<protein>
    <submittedName>
        <fullName evidence="2">Uncharacterized protein</fullName>
    </submittedName>
</protein>
<feature type="transmembrane region" description="Helical" evidence="1">
    <location>
        <begin position="70"/>
        <end position="90"/>
    </location>
</feature>
<proteinExistence type="predicted"/>
<feature type="transmembrane region" description="Helical" evidence="1">
    <location>
        <begin position="159"/>
        <end position="181"/>
    </location>
</feature>
<evidence type="ECO:0000313" key="2">
    <source>
        <dbReference type="EMBL" id="OSS49435.1"/>
    </source>
</evidence>
<name>A0A1Y2LZX7_EPING</name>
<accession>A0A1Y2LZX7</accession>
<keyword evidence="3" id="KW-1185">Reference proteome</keyword>
<dbReference type="InParanoid" id="A0A1Y2LZX7"/>
<feature type="transmembrane region" description="Helical" evidence="1">
    <location>
        <begin position="14"/>
        <end position="36"/>
    </location>
</feature>
<gene>
    <name evidence="2" type="ORF">B5807_05553</name>
</gene>
<keyword evidence="1" id="KW-1133">Transmembrane helix</keyword>
<evidence type="ECO:0000256" key="1">
    <source>
        <dbReference type="SAM" id="Phobius"/>
    </source>
</evidence>
<feature type="transmembrane region" description="Helical" evidence="1">
    <location>
        <begin position="110"/>
        <end position="133"/>
    </location>
</feature>
<keyword evidence="1" id="KW-0472">Membrane</keyword>
<organism evidence="2 3">
    <name type="scientific">Epicoccum nigrum</name>
    <name type="common">Soil fungus</name>
    <name type="synonym">Epicoccum purpurascens</name>
    <dbReference type="NCBI Taxonomy" id="105696"/>
    <lineage>
        <taxon>Eukaryota</taxon>
        <taxon>Fungi</taxon>
        <taxon>Dikarya</taxon>
        <taxon>Ascomycota</taxon>
        <taxon>Pezizomycotina</taxon>
        <taxon>Dothideomycetes</taxon>
        <taxon>Pleosporomycetidae</taxon>
        <taxon>Pleosporales</taxon>
        <taxon>Pleosporineae</taxon>
        <taxon>Didymellaceae</taxon>
        <taxon>Epicoccum</taxon>
    </lineage>
</organism>
<dbReference type="Proteomes" id="UP000193240">
    <property type="component" value="Unassembled WGS sequence"/>
</dbReference>
<reference evidence="2 3" key="1">
    <citation type="journal article" date="2017" name="Genome Announc.">
        <title>Genome sequence of the saprophytic ascomycete Epicoccum nigrum ICMP 19927 strain isolated from New Zealand.</title>
        <authorList>
            <person name="Fokin M."/>
            <person name="Fleetwood D."/>
            <person name="Weir B.S."/>
            <person name="Villas-Boas S.G."/>
        </authorList>
    </citation>
    <scope>NUCLEOTIDE SEQUENCE [LARGE SCALE GENOMIC DNA]</scope>
    <source>
        <strain evidence="2 3">ICMP 19927</strain>
    </source>
</reference>
<dbReference type="AlphaFoldDB" id="A0A1Y2LZX7"/>
<dbReference type="EMBL" id="KZ107844">
    <property type="protein sequence ID" value="OSS49435.1"/>
    <property type="molecule type" value="Genomic_DNA"/>
</dbReference>
<sequence length="327" mass="34594">MAVSKTVITCLRSIALVGTFLLFALGVWTLVTINAIDDRGTAVLSTFQARLGADAPSWSQFITAARNGSARAWIITVLSSTTALATLLIITSNRYYWLRIATPTLTILELTSFLSSIITFGLALSLALSLRAFNPPSLPTLDSADLTTSSHLLPLSRGLALTAALILPFSSLALVLSLHALQQRRTHRRDTRAFEPTASALGMSHGFLALHPRPATLRQPIPTMYDPYGAFRKGPAGAPLGITKQVAFADEATWIGAGARAGTQAPAAASRWSASSMGSPRRAVVAGQVGRGADAVRLLDVKRARRAVPVRPVGDAGMELRSGGNCI</sequence>
<dbReference type="OMA" id="FTIRDIQ"/>
<dbReference type="STRING" id="105696.A0A1Y2LZX7"/>
<keyword evidence="1" id="KW-0812">Transmembrane</keyword>